<name>A0ABW7GPR7_9BURK</name>
<organism evidence="2 3">
    <name type="scientific">Pelomonas lactea</name>
    <dbReference type="NCBI Taxonomy" id="3299030"/>
    <lineage>
        <taxon>Bacteria</taxon>
        <taxon>Pseudomonadati</taxon>
        <taxon>Pseudomonadota</taxon>
        <taxon>Betaproteobacteria</taxon>
        <taxon>Burkholderiales</taxon>
        <taxon>Sphaerotilaceae</taxon>
        <taxon>Roseateles</taxon>
    </lineage>
</organism>
<evidence type="ECO:0000313" key="2">
    <source>
        <dbReference type="EMBL" id="MFG6463740.1"/>
    </source>
</evidence>
<evidence type="ECO:0000256" key="1">
    <source>
        <dbReference type="SAM" id="Phobius"/>
    </source>
</evidence>
<feature type="transmembrane region" description="Helical" evidence="1">
    <location>
        <begin position="6"/>
        <end position="25"/>
    </location>
</feature>
<sequence length="156" mass="17286">MSGAEAFFVALIGLMLAVGFMRSVLHILRRRAAVMPANTALGDSDKAWQATTPQELRDLRHEASQMSLPDATFAVANFKPWSGGQEPLVLLREVFPSADPAALELLLAEARRLRAEARAVALEHHGWNKARLMSEFPMFGERSIQRAISLACFENR</sequence>
<keyword evidence="3" id="KW-1185">Reference proteome</keyword>
<evidence type="ECO:0000313" key="3">
    <source>
        <dbReference type="Proteomes" id="UP001606302"/>
    </source>
</evidence>
<comment type="caution">
    <text evidence="2">The sequence shown here is derived from an EMBL/GenBank/DDBJ whole genome shotgun (WGS) entry which is preliminary data.</text>
</comment>
<keyword evidence="1" id="KW-0472">Membrane</keyword>
<keyword evidence="1" id="KW-1133">Transmembrane helix</keyword>
<reference evidence="2 3" key="1">
    <citation type="submission" date="2024-08" db="EMBL/GenBank/DDBJ databases">
        <authorList>
            <person name="Lu H."/>
        </authorList>
    </citation>
    <scope>NUCLEOTIDE SEQUENCE [LARGE SCALE GENOMIC DNA]</scope>
    <source>
        <strain evidence="2 3">DXS20W</strain>
    </source>
</reference>
<dbReference type="RefSeq" id="WP_394512918.1">
    <property type="nucleotide sequence ID" value="NZ_JBIGHX010000007.1"/>
</dbReference>
<accession>A0ABW7GPR7</accession>
<protein>
    <submittedName>
        <fullName evidence="2">Uncharacterized protein</fullName>
    </submittedName>
</protein>
<proteinExistence type="predicted"/>
<gene>
    <name evidence="2" type="ORF">ACG04Q_19355</name>
</gene>
<dbReference type="Proteomes" id="UP001606302">
    <property type="component" value="Unassembled WGS sequence"/>
</dbReference>
<dbReference type="EMBL" id="JBIGHX010000007">
    <property type="protein sequence ID" value="MFG6463740.1"/>
    <property type="molecule type" value="Genomic_DNA"/>
</dbReference>
<keyword evidence="1" id="KW-0812">Transmembrane</keyword>